<dbReference type="Pfam" id="PF03171">
    <property type="entry name" value="2OG-FeII_Oxy"/>
    <property type="match status" value="1"/>
</dbReference>
<keyword evidence="7" id="KW-1185">Reference proteome</keyword>
<dbReference type="InterPro" id="IPR005123">
    <property type="entry name" value="Oxoglu/Fe-dep_dioxygenase_dom"/>
</dbReference>
<dbReference type="Proteomes" id="UP000001514">
    <property type="component" value="Unassembled WGS sequence"/>
</dbReference>
<name>D8SJC5_SELML</name>
<gene>
    <name evidence="6" type="ORF">SELMODRAFT_452899</name>
</gene>
<dbReference type="AlphaFoldDB" id="D8SJC5"/>
<evidence type="ECO:0000256" key="1">
    <source>
        <dbReference type="ARBA" id="ARBA00008056"/>
    </source>
</evidence>
<dbReference type="KEGG" id="smo:SELMODRAFT_452899"/>
<dbReference type="Pfam" id="PF14226">
    <property type="entry name" value="DIOX_N"/>
    <property type="match status" value="1"/>
</dbReference>
<dbReference type="Gramene" id="EFJ15427">
    <property type="protein sequence ID" value="EFJ15427"/>
    <property type="gene ID" value="SELMODRAFT_452899"/>
</dbReference>
<evidence type="ECO:0000313" key="6">
    <source>
        <dbReference type="EMBL" id="EFJ15427.1"/>
    </source>
</evidence>
<dbReference type="InterPro" id="IPR026992">
    <property type="entry name" value="DIOX_N"/>
</dbReference>
<accession>D8SJC5</accession>
<comment type="similarity">
    <text evidence="1 4">Belongs to the iron/ascorbate-dependent oxidoreductase family.</text>
</comment>
<reference evidence="6 7" key="1">
    <citation type="journal article" date="2011" name="Science">
        <title>The Selaginella genome identifies genetic changes associated with the evolution of vascular plants.</title>
        <authorList>
            <person name="Banks J.A."/>
            <person name="Nishiyama T."/>
            <person name="Hasebe M."/>
            <person name="Bowman J.L."/>
            <person name="Gribskov M."/>
            <person name="dePamphilis C."/>
            <person name="Albert V.A."/>
            <person name="Aono N."/>
            <person name="Aoyama T."/>
            <person name="Ambrose B.A."/>
            <person name="Ashton N.W."/>
            <person name="Axtell M.J."/>
            <person name="Barker E."/>
            <person name="Barker M.S."/>
            <person name="Bennetzen J.L."/>
            <person name="Bonawitz N.D."/>
            <person name="Chapple C."/>
            <person name="Cheng C."/>
            <person name="Correa L.G."/>
            <person name="Dacre M."/>
            <person name="DeBarry J."/>
            <person name="Dreyer I."/>
            <person name="Elias M."/>
            <person name="Engstrom E.M."/>
            <person name="Estelle M."/>
            <person name="Feng L."/>
            <person name="Finet C."/>
            <person name="Floyd S.K."/>
            <person name="Frommer W.B."/>
            <person name="Fujita T."/>
            <person name="Gramzow L."/>
            <person name="Gutensohn M."/>
            <person name="Harholt J."/>
            <person name="Hattori M."/>
            <person name="Heyl A."/>
            <person name="Hirai T."/>
            <person name="Hiwatashi Y."/>
            <person name="Ishikawa M."/>
            <person name="Iwata M."/>
            <person name="Karol K.G."/>
            <person name="Koehler B."/>
            <person name="Kolukisaoglu U."/>
            <person name="Kubo M."/>
            <person name="Kurata T."/>
            <person name="Lalonde S."/>
            <person name="Li K."/>
            <person name="Li Y."/>
            <person name="Litt A."/>
            <person name="Lyons E."/>
            <person name="Manning G."/>
            <person name="Maruyama T."/>
            <person name="Michael T.P."/>
            <person name="Mikami K."/>
            <person name="Miyazaki S."/>
            <person name="Morinaga S."/>
            <person name="Murata T."/>
            <person name="Mueller-Roeber B."/>
            <person name="Nelson D.R."/>
            <person name="Obara M."/>
            <person name="Oguri Y."/>
            <person name="Olmstead R.G."/>
            <person name="Onodera N."/>
            <person name="Petersen B.L."/>
            <person name="Pils B."/>
            <person name="Prigge M."/>
            <person name="Rensing S.A."/>
            <person name="Riano-Pachon D.M."/>
            <person name="Roberts A.W."/>
            <person name="Sato Y."/>
            <person name="Scheller H.V."/>
            <person name="Schulz B."/>
            <person name="Schulz C."/>
            <person name="Shakirov E.V."/>
            <person name="Shibagaki N."/>
            <person name="Shinohara N."/>
            <person name="Shippen D.E."/>
            <person name="Soerensen I."/>
            <person name="Sotooka R."/>
            <person name="Sugimoto N."/>
            <person name="Sugita M."/>
            <person name="Sumikawa N."/>
            <person name="Tanurdzic M."/>
            <person name="Theissen G."/>
            <person name="Ulvskov P."/>
            <person name="Wakazuki S."/>
            <person name="Weng J.K."/>
            <person name="Willats W.W."/>
            <person name="Wipf D."/>
            <person name="Wolf P.G."/>
            <person name="Yang L."/>
            <person name="Zimmer A.D."/>
            <person name="Zhu Q."/>
            <person name="Mitros T."/>
            <person name="Hellsten U."/>
            <person name="Loque D."/>
            <person name="Otillar R."/>
            <person name="Salamov A."/>
            <person name="Schmutz J."/>
            <person name="Shapiro H."/>
            <person name="Lindquist E."/>
            <person name="Lucas S."/>
            <person name="Rokhsar D."/>
            <person name="Grigoriev I.V."/>
        </authorList>
    </citation>
    <scope>NUCLEOTIDE SEQUENCE [LARGE SCALE GENOMIC DNA]</scope>
</reference>
<evidence type="ECO:0000256" key="4">
    <source>
        <dbReference type="RuleBase" id="RU003682"/>
    </source>
</evidence>
<dbReference type="GO" id="GO:0046872">
    <property type="term" value="F:metal ion binding"/>
    <property type="evidence" value="ECO:0007669"/>
    <property type="project" value="UniProtKB-KW"/>
</dbReference>
<dbReference type="Gene3D" id="2.60.120.330">
    <property type="entry name" value="B-lactam Antibiotic, Isopenicillin N Synthase, Chain"/>
    <property type="match status" value="1"/>
</dbReference>
<dbReference type="eggNOG" id="KOG0143">
    <property type="taxonomic scope" value="Eukaryota"/>
</dbReference>
<dbReference type="InterPro" id="IPR044861">
    <property type="entry name" value="IPNS-like_FE2OG_OXY"/>
</dbReference>
<sequence>MPSFVANVNQQTDVLPKGVKALMDNGLVTIPGRYIKPPSHRAVKHLIVPGVEIPVIDMAELESDREKFVQTLCKASSEWGIFQVINHGIPVATMQGMVHGVLELFDLPIEEKMKYYTEEVFVPVRYCTSMTPSQETHMEWHDHFQHYFSNREKEHPWPEKPACYKEIAWFLGYCRRLASSYVSSVKHLSQTLMSALSEGLGLDSNCLAKSFGDSEMILRSNYYPPCPNPDLALGMNGHTDSGGLTILFEDQVGGLQARKGDLWYDLKPIKNAFIVNIADQLQILSNGKYKSIEHRVLVQPDQTRLSIVAFCNPSQDAVIGPLPELIDEQNPPLYKSTLYQEHITNVYTKYLDGKHSQKLQIN</sequence>
<dbReference type="PROSITE" id="PS51471">
    <property type="entry name" value="FE2OG_OXY"/>
    <property type="match status" value="1"/>
</dbReference>
<dbReference type="FunCoup" id="D8SJC5">
    <property type="interactions" value="214"/>
</dbReference>
<dbReference type="InParanoid" id="D8SJC5"/>
<evidence type="ECO:0000313" key="7">
    <source>
        <dbReference type="Proteomes" id="UP000001514"/>
    </source>
</evidence>
<dbReference type="PANTHER" id="PTHR47991">
    <property type="entry name" value="OXOGLUTARATE/IRON-DEPENDENT DIOXYGENASE"/>
    <property type="match status" value="1"/>
</dbReference>
<keyword evidence="2 4" id="KW-0479">Metal-binding</keyword>
<evidence type="ECO:0000256" key="2">
    <source>
        <dbReference type="ARBA" id="ARBA00022723"/>
    </source>
</evidence>
<protein>
    <submittedName>
        <fullName evidence="6">2-oxoglutarate-Iron(II)-dependent oxygenase</fullName>
    </submittedName>
</protein>
<dbReference type="PRINTS" id="PR00682">
    <property type="entry name" value="IPNSYNTHASE"/>
</dbReference>
<evidence type="ECO:0000259" key="5">
    <source>
        <dbReference type="PROSITE" id="PS51471"/>
    </source>
</evidence>
<keyword evidence="3 4" id="KW-0408">Iron</keyword>
<keyword evidence="4" id="KW-0560">Oxidoreductase</keyword>
<proteinExistence type="inferred from homology"/>
<feature type="domain" description="Fe2OG dioxygenase" evidence="5">
    <location>
        <begin position="213"/>
        <end position="313"/>
    </location>
</feature>
<dbReference type="FunFam" id="2.60.120.330:FF:000079">
    <property type="entry name" value="Protein SRG1"/>
    <property type="match status" value="1"/>
</dbReference>
<dbReference type="GO" id="GO:0016491">
    <property type="term" value="F:oxidoreductase activity"/>
    <property type="evidence" value="ECO:0007669"/>
    <property type="project" value="UniProtKB-KW"/>
</dbReference>
<dbReference type="InterPro" id="IPR027443">
    <property type="entry name" value="IPNS-like_sf"/>
</dbReference>
<dbReference type="EMBL" id="GL377623">
    <property type="protein sequence ID" value="EFJ15427.1"/>
    <property type="molecule type" value="Genomic_DNA"/>
</dbReference>
<dbReference type="SUPFAM" id="SSF51197">
    <property type="entry name" value="Clavaminate synthase-like"/>
    <property type="match status" value="1"/>
</dbReference>
<dbReference type="OMA" id="DFTHDHP"/>
<dbReference type="InterPro" id="IPR050295">
    <property type="entry name" value="Plant_2OG-oxidoreductases"/>
</dbReference>
<dbReference type="HOGENOM" id="CLU_010119_16_4_1"/>
<organism evidence="7">
    <name type="scientific">Selaginella moellendorffii</name>
    <name type="common">Spikemoss</name>
    <dbReference type="NCBI Taxonomy" id="88036"/>
    <lineage>
        <taxon>Eukaryota</taxon>
        <taxon>Viridiplantae</taxon>
        <taxon>Streptophyta</taxon>
        <taxon>Embryophyta</taxon>
        <taxon>Tracheophyta</taxon>
        <taxon>Lycopodiopsida</taxon>
        <taxon>Selaginellales</taxon>
        <taxon>Selaginellaceae</taxon>
        <taxon>Selaginella</taxon>
    </lineage>
</organism>
<evidence type="ECO:0000256" key="3">
    <source>
        <dbReference type="ARBA" id="ARBA00023004"/>
    </source>
</evidence>